<dbReference type="AlphaFoldDB" id="D6X188"/>
<reference evidence="1 2" key="2">
    <citation type="journal article" date="2010" name="Nucleic Acids Res.">
        <title>BeetleBase in 2010: revisions to provide comprehensive genomic information for Tribolium castaneum.</title>
        <authorList>
            <person name="Kim H.S."/>
            <person name="Murphy T."/>
            <person name="Xia J."/>
            <person name="Caragea D."/>
            <person name="Park Y."/>
            <person name="Beeman R.W."/>
            <person name="Lorenzen M.D."/>
            <person name="Butcher S."/>
            <person name="Manak J.R."/>
            <person name="Brown S.J."/>
        </authorList>
    </citation>
    <scope>GENOME REANNOTATION</scope>
    <source>
        <strain evidence="1 2">Georgia GA2</strain>
    </source>
</reference>
<dbReference type="Proteomes" id="UP000007266">
    <property type="component" value="Linkage group 9"/>
</dbReference>
<gene>
    <name evidence="1" type="primary">GLEAN_11625</name>
    <name evidence="1" type="ORF">TcasGA2_TC011625</name>
</gene>
<evidence type="ECO:0000313" key="1">
    <source>
        <dbReference type="EMBL" id="EFA09523.1"/>
    </source>
</evidence>
<protein>
    <submittedName>
        <fullName evidence="1">Uncharacterized protein</fullName>
    </submittedName>
</protein>
<keyword evidence="2" id="KW-1185">Reference proteome</keyword>
<accession>D6X188</accession>
<proteinExistence type="predicted"/>
<name>D6X188_TRICA</name>
<reference evidence="1 2" key="1">
    <citation type="journal article" date="2008" name="Nature">
        <title>The genome of the model beetle and pest Tribolium castaneum.</title>
        <authorList>
            <consortium name="Tribolium Genome Sequencing Consortium"/>
            <person name="Richards S."/>
            <person name="Gibbs R.A."/>
            <person name="Weinstock G.M."/>
            <person name="Brown S.J."/>
            <person name="Denell R."/>
            <person name="Beeman R.W."/>
            <person name="Gibbs R."/>
            <person name="Beeman R.W."/>
            <person name="Brown S.J."/>
            <person name="Bucher G."/>
            <person name="Friedrich M."/>
            <person name="Grimmelikhuijzen C.J."/>
            <person name="Klingler M."/>
            <person name="Lorenzen M."/>
            <person name="Richards S."/>
            <person name="Roth S."/>
            <person name="Schroder R."/>
            <person name="Tautz D."/>
            <person name="Zdobnov E.M."/>
            <person name="Muzny D."/>
            <person name="Gibbs R.A."/>
            <person name="Weinstock G.M."/>
            <person name="Attaway T."/>
            <person name="Bell S."/>
            <person name="Buhay C.J."/>
            <person name="Chandrabose M.N."/>
            <person name="Chavez D."/>
            <person name="Clerk-Blankenburg K.P."/>
            <person name="Cree A."/>
            <person name="Dao M."/>
            <person name="Davis C."/>
            <person name="Chacko J."/>
            <person name="Dinh H."/>
            <person name="Dugan-Rocha S."/>
            <person name="Fowler G."/>
            <person name="Garner T.T."/>
            <person name="Garnes J."/>
            <person name="Gnirke A."/>
            <person name="Hawes A."/>
            <person name="Hernandez J."/>
            <person name="Hines S."/>
            <person name="Holder M."/>
            <person name="Hume J."/>
            <person name="Jhangiani S.N."/>
            <person name="Joshi V."/>
            <person name="Khan Z.M."/>
            <person name="Jackson L."/>
            <person name="Kovar C."/>
            <person name="Kowis A."/>
            <person name="Lee S."/>
            <person name="Lewis L.R."/>
            <person name="Margolis J."/>
            <person name="Morgan M."/>
            <person name="Nazareth L.V."/>
            <person name="Nguyen N."/>
            <person name="Okwuonu G."/>
            <person name="Parker D."/>
            <person name="Richards S."/>
            <person name="Ruiz S.J."/>
            <person name="Santibanez J."/>
            <person name="Savard J."/>
            <person name="Scherer S.E."/>
            <person name="Schneider B."/>
            <person name="Sodergren E."/>
            <person name="Tautz D."/>
            <person name="Vattahil S."/>
            <person name="Villasana D."/>
            <person name="White C.S."/>
            <person name="Wright R."/>
            <person name="Park Y."/>
            <person name="Beeman R.W."/>
            <person name="Lord J."/>
            <person name="Oppert B."/>
            <person name="Lorenzen M."/>
            <person name="Brown S."/>
            <person name="Wang L."/>
            <person name="Savard J."/>
            <person name="Tautz D."/>
            <person name="Richards S."/>
            <person name="Weinstock G."/>
            <person name="Gibbs R.A."/>
            <person name="Liu Y."/>
            <person name="Worley K."/>
            <person name="Weinstock G."/>
            <person name="Elsik C.G."/>
            <person name="Reese J.T."/>
            <person name="Elhaik E."/>
            <person name="Landan G."/>
            <person name="Graur D."/>
            <person name="Arensburger P."/>
            <person name="Atkinson P."/>
            <person name="Beeman R.W."/>
            <person name="Beidler J."/>
            <person name="Brown S.J."/>
            <person name="Demuth J.P."/>
            <person name="Drury D.W."/>
            <person name="Du Y.Z."/>
            <person name="Fujiwara H."/>
            <person name="Lorenzen M."/>
            <person name="Maselli V."/>
            <person name="Osanai M."/>
            <person name="Park Y."/>
            <person name="Robertson H.M."/>
            <person name="Tu Z."/>
            <person name="Wang J.J."/>
            <person name="Wang S."/>
            <person name="Richards S."/>
            <person name="Song H."/>
            <person name="Zhang L."/>
            <person name="Sodergren E."/>
            <person name="Werner D."/>
            <person name="Stanke M."/>
            <person name="Morgenstern B."/>
            <person name="Solovyev V."/>
            <person name="Kosarev P."/>
            <person name="Brown G."/>
            <person name="Chen H.C."/>
            <person name="Ermolaeva O."/>
            <person name="Hlavina W."/>
            <person name="Kapustin Y."/>
            <person name="Kiryutin B."/>
            <person name="Kitts P."/>
            <person name="Maglott D."/>
            <person name="Pruitt K."/>
            <person name="Sapojnikov V."/>
            <person name="Souvorov A."/>
            <person name="Mackey A.J."/>
            <person name="Waterhouse R.M."/>
            <person name="Wyder S."/>
            <person name="Zdobnov E.M."/>
            <person name="Zdobnov E.M."/>
            <person name="Wyder S."/>
            <person name="Kriventseva E.V."/>
            <person name="Kadowaki T."/>
            <person name="Bork P."/>
            <person name="Aranda M."/>
            <person name="Bao R."/>
            <person name="Beermann A."/>
            <person name="Berns N."/>
            <person name="Bolognesi R."/>
            <person name="Bonneton F."/>
            <person name="Bopp D."/>
            <person name="Brown S.J."/>
            <person name="Bucher G."/>
            <person name="Butts T."/>
            <person name="Chaumot A."/>
            <person name="Denell R.E."/>
            <person name="Ferrier D.E."/>
            <person name="Friedrich M."/>
            <person name="Gordon C.M."/>
            <person name="Jindra M."/>
            <person name="Klingler M."/>
            <person name="Lan Q."/>
            <person name="Lattorff H.M."/>
            <person name="Laudet V."/>
            <person name="von Levetsow C."/>
            <person name="Liu Z."/>
            <person name="Lutz R."/>
            <person name="Lynch J.A."/>
            <person name="da Fonseca R.N."/>
            <person name="Posnien N."/>
            <person name="Reuter R."/>
            <person name="Roth S."/>
            <person name="Savard J."/>
            <person name="Schinko J.B."/>
            <person name="Schmitt C."/>
            <person name="Schoppmeier M."/>
            <person name="Schroder R."/>
            <person name="Shippy T.D."/>
            <person name="Simonnet F."/>
            <person name="Marques-Souza H."/>
            <person name="Tautz D."/>
            <person name="Tomoyasu Y."/>
            <person name="Trauner J."/>
            <person name="Van der Zee M."/>
            <person name="Vervoort M."/>
            <person name="Wittkopp N."/>
            <person name="Wimmer E.A."/>
            <person name="Yang X."/>
            <person name="Jones A.K."/>
            <person name="Sattelle D.B."/>
            <person name="Ebert P.R."/>
            <person name="Nelson D."/>
            <person name="Scott J.G."/>
            <person name="Beeman R.W."/>
            <person name="Muthukrishnan S."/>
            <person name="Kramer K.J."/>
            <person name="Arakane Y."/>
            <person name="Beeman R.W."/>
            <person name="Zhu Q."/>
            <person name="Hogenkamp D."/>
            <person name="Dixit R."/>
            <person name="Oppert B."/>
            <person name="Jiang H."/>
            <person name="Zou Z."/>
            <person name="Marshall J."/>
            <person name="Elpidina E."/>
            <person name="Vinokurov K."/>
            <person name="Oppert C."/>
            <person name="Zou Z."/>
            <person name="Evans J."/>
            <person name="Lu Z."/>
            <person name="Zhao P."/>
            <person name="Sumathipala N."/>
            <person name="Altincicek B."/>
            <person name="Vilcinskas A."/>
            <person name="Williams M."/>
            <person name="Hultmark D."/>
            <person name="Hetru C."/>
            <person name="Jiang H."/>
            <person name="Grimmelikhuijzen C.J."/>
            <person name="Hauser F."/>
            <person name="Cazzamali G."/>
            <person name="Williamson M."/>
            <person name="Park Y."/>
            <person name="Li B."/>
            <person name="Tanaka Y."/>
            <person name="Predel R."/>
            <person name="Neupert S."/>
            <person name="Schachtner J."/>
            <person name="Verleyen P."/>
            <person name="Raible F."/>
            <person name="Bork P."/>
            <person name="Friedrich M."/>
            <person name="Walden K.K."/>
            <person name="Robertson H.M."/>
            <person name="Angeli S."/>
            <person name="Foret S."/>
            <person name="Bucher G."/>
            <person name="Schuetz S."/>
            <person name="Maleszka R."/>
            <person name="Wimmer E.A."/>
            <person name="Beeman R.W."/>
            <person name="Lorenzen M."/>
            <person name="Tomoyasu Y."/>
            <person name="Miller S.C."/>
            <person name="Grossmann D."/>
            <person name="Bucher G."/>
        </authorList>
    </citation>
    <scope>NUCLEOTIDE SEQUENCE [LARGE SCALE GENOMIC DNA]</scope>
    <source>
        <strain evidence="1 2">Georgia GA2</strain>
    </source>
</reference>
<sequence length="118" mass="13793">MSKNDIWQLKRLVWDGKRVLENQIFLFIKKKRAAAVDRGAWIVRCRRNKRDAIYRWVIKQAVALVSGPRSRRALNTCLRASRSRLWESPAPYRGWLTAASFKACLIHAAYADLIHRES</sequence>
<organism evidence="1 2">
    <name type="scientific">Tribolium castaneum</name>
    <name type="common">Red flour beetle</name>
    <dbReference type="NCBI Taxonomy" id="7070"/>
    <lineage>
        <taxon>Eukaryota</taxon>
        <taxon>Metazoa</taxon>
        <taxon>Ecdysozoa</taxon>
        <taxon>Arthropoda</taxon>
        <taxon>Hexapoda</taxon>
        <taxon>Insecta</taxon>
        <taxon>Pterygota</taxon>
        <taxon>Neoptera</taxon>
        <taxon>Endopterygota</taxon>
        <taxon>Coleoptera</taxon>
        <taxon>Polyphaga</taxon>
        <taxon>Cucujiformia</taxon>
        <taxon>Tenebrionidae</taxon>
        <taxon>Tenebrionidae incertae sedis</taxon>
        <taxon>Tribolium</taxon>
    </lineage>
</organism>
<evidence type="ECO:0000313" key="2">
    <source>
        <dbReference type="Proteomes" id="UP000007266"/>
    </source>
</evidence>
<dbReference type="HOGENOM" id="CLU_2076135_0_0_1"/>
<dbReference type="EMBL" id="KQ971372">
    <property type="protein sequence ID" value="EFA09523.1"/>
    <property type="molecule type" value="Genomic_DNA"/>
</dbReference>
<dbReference type="InParanoid" id="D6X188"/>